<sequence length="46" mass="5068">GHLSGCLDLVLHLGRVSYLVRPELFGFFPPLLARDQKVSSGTPEMN</sequence>
<protein>
    <submittedName>
        <fullName evidence="1">Uncharacterized protein</fullName>
    </submittedName>
</protein>
<evidence type="ECO:0000313" key="1">
    <source>
        <dbReference type="EMBL" id="GFP26458.1"/>
    </source>
</evidence>
<dbReference type="AlphaFoldDB" id="A0A6V8P1S8"/>
<reference evidence="1 2" key="1">
    <citation type="journal article" date="2020" name="Front. Microbiol.">
        <title>Single-cell genomics of novel Actinobacteria with the Wood-Ljungdahl pathway discovered in a serpentinizing system.</title>
        <authorList>
            <person name="Merino N."/>
            <person name="Kawai M."/>
            <person name="Boyd E.S."/>
            <person name="Colman D.R."/>
            <person name="McGlynn S.E."/>
            <person name="Nealson K.H."/>
            <person name="Kurokawa K."/>
            <person name="Hongoh Y."/>
        </authorList>
    </citation>
    <scope>NUCLEOTIDE SEQUENCE [LARGE SCALE GENOMIC DNA]</scope>
    <source>
        <strain evidence="1 2">S25</strain>
    </source>
</reference>
<name>A0A6V8P1S8_9ACTN</name>
<comment type="caution">
    <text evidence="1">The sequence shown here is derived from an EMBL/GenBank/DDBJ whole genome shotgun (WGS) entry which is preliminary data.</text>
</comment>
<organism evidence="1 2">
    <name type="scientific">Candidatus Hakubella thermalkaliphila</name>
    <dbReference type="NCBI Taxonomy" id="2754717"/>
    <lineage>
        <taxon>Bacteria</taxon>
        <taxon>Bacillati</taxon>
        <taxon>Actinomycetota</taxon>
        <taxon>Actinomycetota incertae sedis</taxon>
        <taxon>Candidatus Hakubellales</taxon>
        <taxon>Candidatus Hakubellaceae</taxon>
        <taxon>Candidatus Hakubella</taxon>
    </lineage>
</organism>
<feature type="non-terminal residue" evidence="1">
    <location>
        <position position="1"/>
    </location>
</feature>
<evidence type="ECO:0000313" key="2">
    <source>
        <dbReference type="Proteomes" id="UP000543224"/>
    </source>
</evidence>
<dbReference type="Proteomes" id="UP000543224">
    <property type="component" value="Unassembled WGS sequence"/>
</dbReference>
<accession>A0A6V8P1S8</accession>
<proteinExistence type="predicted"/>
<gene>
    <name evidence="1" type="ORF">HKBW3S25_01951</name>
</gene>
<dbReference type="EMBL" id="BLRX01000624">
    <property type="protein sequence ID" value="GFP26458.1"/>
    <property type="molecule type" value="Genomic_DNA"/>
</dbReference>